<dbReference type="GO" id="GO:0003676">
    <property type="term" value="F:nucleic acid binding"/>
    <property type="evidence" value="ECO:0007669"/>
    <property type="project" value="InterPro"/>
</dbReference>
<protein>
    <recommendedName>
        <fullName evidence="11">Exonuclease domain-containing protein</fullName>
    </recommendedName>
</protein>
<reference evidence="9" key="1">
    <citation type="submission" date="2022-03" db="EMBL/GenBank/DDBJ databases">
        <authorList>
            <person name="Martin C."/>
        </authorList>
    </citation>
    <scope>NUCLEOTIDE SEQUENCE</scope>
</reference>
<evidence type="ECO:0000256" key="5">
    <source>
        <dbReference type="ARBA" id="ARBA00022839"/>
    </source>
</evidence>
<evidence type="ECO:0000256" key="4">
    <source>
        <dbReference type="ARBA" id="ARBA00022801"/>
    </source>
</evidence>
<evidence type="ECO:0000256" key="3">
    <source>
        <dbReference type="ARBA" id="ARBA00022723"/>
    </source>
</evidence>
<feature type="domain" description="Exuperantia RNAse H-like" evidence="7">
    <location>
        <begin position="120"/>
        <end position="255"/>
    </location>
</feature>
<dbReference type="InterPro" id="IPR054362">
    <property type="entry name" value="Exu_RNase_H-like"/>
</dbReference>
<dbReference type="Proteomes" id="UP000749559">
    <property type="component" value="Unassembled WGS sequence"/>
</dbReference>
<dbReference type="SUPFAM" id="SSF53098">
    <property type="entry name" value="Ribonuclease H-like"/>
    <property type="match status" value="1"/>
</dbReference>
<proteinExistence type="predicted"/>
<evidence type="ECO:0000313" key="10">
    <source>
        <dbReference type="Proteomes" id="UP000749559"/>
    </source>
</evidence>
<dbReference type="AlphaFoldDB" id="A0A8S4NDV1"/>
<dbReference type="PANTHER" id="PTHR13058:SF22">
    <property type="entry name" value="EXODEOXYRIBONUCLEASE III"/>
    <property type="match status" value="1"/>
</dbReference>
<dbReference type="Gene3D" id="3.30.420.10">
    <property type="entry name" value="Ribonuclease H-like superfamily/Ribonuclease H"/>
    <property type="match status" value="1"/>
</dbReference>
<evidence type="ECO:0000259" key="7">
    <source>
        <dbReference type="Pfam" id="PF22123"/>
    </source>
</evidence>
<dbReference type="Pfam" id="PF25244">
    <property type="entry name" value="PML_C"/>
    <property type="match status" value="1"/>
</dbReference>
<evidence type="ECO:0000256" key="6">
    <source>
        <dbReference type="ARBA" id="ARBA00022842"/>
    </source>
</evidence>
<keyword evidence="6" id="KW-0460">Magnesium</keyword>
<dbReference type="InterPro" id="IPR057617">
    <property type="entry name" value="PML_C"/>
</dbReference>
<comment type="cofactor">
    <cofactor evidence="1">
        <name>Mg(2+)</name>
        <dbReference type="ChEBI" id="CHEBI:18420"/>
    </cofactor>
</comment>
<dbReference type="GO" id="GO:0005737">
    <property type="term" value="C:cytoplasm"/>
    <property type="evidence" value="ECO:0007669"/>
    <property type="project" value="TreeGrafter"/>
</dbReference>
<dbReference type="GO" id="GO:0006308">
    <property type="term" value="P:DNA catabolic process"/>
    <property type="evidence" value="ECO:0007669"/>
    <property type="project" value="TreeGrafter"/>
</dbReference>
<evidence type="ECO:0000313" key="9">
    <source>
        <dbReference type="EMBL" id="CAH1779500.1"/>
    </source>
</evidence>
<feature type="domain" description="PML C-terminal" evidence="8">
    <location>
        <begin position="318"/>
        <end position="391"/>
    </location>
</feature>
<keyword evidence="10" id="KW-1185">Reference proteome</keyword>
<keyword evidence="5" id="KW-0269">Exonuclease</keyword>
<dbReference type="OrthoDB" id="6056408at2759"/>
<keyword evidence="3" id="KW-0479">Metal-binding</keyword>
<comment type="caution">
    <text evidence="9">The sequence shown here is derived from an EMBL/GenBank/DDBJ whole genome shotgun (WGS) entry which is preliminary data.</text>
</comment>
<dbReference type="GO" id="GO:0008296">
    <property type="term" value="F:3'-5'-DNA exonuclease activity"/>
    <property type="evidence" value="ECO:0007669"/>
    <property type="project" value="TreeGrafter"/>
</dbReference>
<evidence type="ECO:0000256" key="1">
    <source>
        <dbReference type="ARBA" id="ARBA00001946"/>
    </source>
</evidence>
<dbReference type="InterPro" id="IPR012337">
    <property type="entry name" value="RNaseH-like_sf"/>
</dbReference>
<dbReference type="GO" id="GO:0046872">
    <property type="term" value="F:metal ion binding"/>
    <property type="evidence" value="ECO:0007669"/>
    <property type="project" value="UniProtKB-KW"/>
</dbReference>
<keyword evidence="2" id="KW-0540">Nuclease</keyword>
<name>A0A8S4NDV1_OWEFU</name>
<dbReference type="InterPro" id="IPR040393">
    <property type="entry name" value="TREX1/2"/>
</dbReference>
<organism evidence="9 10">
    <name type="scientific">Owenia fusiformis</name>
    <name type="common">Polychaete worm</name>
    <dbReference type="NCBI Taxonomy" id="6347"/>
    <lineage>
        <taxon>Eukaryota</taxon>
        <taxon>Metazoa</taxon>
        <taxon>Spiralia</taxon>
        <taxon>Lophotrochozoa</taxon>
        <taxon>Annelida</taxon>
        <taxon>Polychaeta</taxon>
        <taxon>Sedentaria</taxon>
        <taxon>Canalipalpata</taxon>
        <taxon>Sabellida</taxon>
        <taxon>Oweniida</taxon>
        <taxon>Oweniidae</taxon>
        <taxon>Owenia</taxon>
    </lineage>
</organism>
<evidence type="ECO:0000259" key="8">
    <source>
        <dbReference type="Pfam" id="PF25244"/>
    </source>
</evidence>
<dbReference type="InterPro" id="IPR036397">
    <property type="entry name" value="RNaseH_sf"/>
</dbReference>
<dbReference type="Pfam" id="PF22123">
    <property type="entry name" value="Exu_RNase_H_like"/>
    <property type="match status" value="1"/>
</dbReference>
<evidence type="ECO:0008006" key="11">
    <source>
        <dbReference type="Google" id="ProtNLM"/>
    </source>
</evidence>
<accession>A0A8S4NDV1</accession>
<dbReference type="EMBL" id="CAIIXF020000003">
    <property type="protein sequence ID" value="CAH1779500.1"/>
    <property type="molecule type" value="Genomic_DNA"/>
</dbReference>
<keyword evidence="4" id="KW-0378">Hydrolase</keyword>
<dbReference type="PANTHER" id="PTHR13058">
    <property type="entry name" value="THREE PRIME REPAIR EXONUCLEASE 1, 2"/>
    <property type="match status" value="1"/>
</dbReference>
<gene>
    <name evidence="9" type="ORF">OFUS_LOCUS6305</name>
</gene>
<sequence length="396" mass="44383">MRVNCAVSQKNIGGDYLKDVFTSCNLSPGKHYQEVEQKRDLKRKCSQFKRTTIEAKRKRLSFKRLSTSKNSTAELREGKTYCPQIDTMTVMPEDILQIPPPIPLPLYSPLEHTSATIVYFDLEMASLYSNAEILQIACCTKSASFNQYITPLLPLDQKASEITLLTGNDKGDLLYKGNVVQSVLIKEGLTRLIEWLEPLAPVLLVGHNAKVFDAPRLAYHVSENKLLKRFENSVVGFSDTLGPMKEAYKGKVHRYSQGTLYEYIMKASFNAHNAKDDCEALRDMVEQSSINKSILMGCSFSLHDVYLKLTRKSEEQKNLNSLLPLISGSVITKTVATKIASSGLNSDHLELAFKRRGEKGLELLLGEKDEYGSARGTNRKAVVAKIANFVKSFQLK</sequence>
<evidence type="ECO:0000256" key="2">
    <source>
        <dbReference type="ARBA" id="ARBA00022722"/>
    </source>
</evidence>